<comment type="similarity">
    <text evidence="2">Belongs to the STAM family.</text>
</comment>
<evidence type="ECO:0000259" key="9">
    <source>
        <dbReference type="PROSITE" id="PS50002"/>
    </source>
</evidence>
<dbReference type="InterPro" id="IPR003903">
    <property type="entry name" value="UIM_dom"/>
</dbReference>
<feature type="region of interest" description="Disordered" evidence="8">
    <location>
        <begin position="424"/>
        <end position="445"/>
    </location>
</feature>
<gene>
    <name evidence="11" type="ORF">niasHT_002038</name>
</gene>
<evidence type="ECO:0000256" key="7">
    <source>
        <dbReference type="PROSITE-ProRule" id="PRU00192"/>
    </source>
</evidence>
<evidence type="ECO:0000313" key="12">
    <source>
        <dbReference type="Proteomes" id="UP001620626"/>
    </source>
</evidence>
<organism evidence="11 12">
    <name type="scientific">Heterodera trifolii</name>
    <dbReference type="NCBI Taxonomy" id="157864"/>
    <lineage>
        <taxon>Eukaryota</taxon>
        <taxon>Metazoa</taxon>
        <taxon>Ecdysozoa</taxon>
        <taxon>Nematoda</taxon>
        <taxon>Chromadorea</taxon>
        <taxon>Rhabditida</taxon>
        <taxon>Tylenchina</taxon>
        <taxon>Tylenchomorpha</taxon>
        <taxon>Tylenchoidea</taxon>
        <taxon>Heteroderidae</taxon>
        <taxon>Heteroderinae</taxon>
        <taxon>Heterodera</taxon>
    </lineage>
</organism>
<accession>A0ABD2M4X3</accession>
<evidence type="ECO:0000256" key="3">
    <source>
        <dbReference type="ARBA" id="ARBA00022443"/>
    </source>
</evidence>
<dbReference type="Gene3D" id="1.20.5.1940">
    <property type="match status" value="1"/>
</dbReference>
<name>A0ABD2M4X3_9BILA</name>
<dbReference type="GO" id="GO:0015031">
    <property type="term" value="P:protein transport"/>
    <property type="evidence" value="ECO:0007669"/>
    <property type="project" value="UniProtKB-KW"/>
</dbReference>
<dbReference type="Gene3D" id="1.25.40.90">
    <property type="match status" value="1"/>
</dbReference>
<dbReference type="AlphaFoldDB" id="A0ABD2M4X3"/>
<dbReference type="PANTHER" id="PTHR45929:SF3">
    <property type="entry name" value="JAK PATHWAY SIGNAL TRANSDUCTION ADAPTOR MOLECULE"/>
    <property type="match status" value="1"/>
</dbReference>
<dbReference type="GO" id="GO:0005768">
    <property type="term" value="C:endosome"/>
    <property type="evidence" value="ECO:0007669"/>
    <property type="project" value="UniProtKB-SubCell"/>
</dbReference>
<evidence type="ECO:0000256" key="1">
    <source>
        <dbReference type="ARBA" id="ARBA00004177"/>
    </source>
</evidence>
<keyword evidence="4" id="KW-0813">Transport</keyword>
<dbReference type="InterPro" id="IPR036028">
    <property type="entry name" value="SH3-like_dom_sf"/>
</dbReference>
<dbReference type="Proteomes" id="UP001620626">
    <property type="component" value="Unassembled WGS sequence"/>
</dbReference>
<evidence type="ECO:0000259" key="10">
    <source>
        <dbReference type="PROSITE" id="PS50179"/>
    </source>
</evidence>
<feature type="compositionally biased region" description="Pro residues" evidence="8">
    <location>
        <begin position="400"/>
        <end position="411"/>
    </location>
</feature>
<dbReference type="SMART" id="SM00288">
    <property type="entry name" value="VHS"/>
    <property type="match status" value="1"/>
</dbReference>
<evidence type="ECO:0000256" key="5">
    <source>
        <dbReference type="ARBA" id="ARBA00022753"/>
    </source>
</evidence>
<feature type="domain" description="VHS" evidence="10">
    <location>
        <begin position="18"/>
        <end position="147"/>
    </location>
</feature>
<keyword evidence="5" id="KW-0967">Endosome</keyword>
<keyword evidence="3 7" id="KW-0728">SH3 domain</keyword>
<dbReference type="InterPro" id="IPR002014">
    <property type="entry name" value="VHS_dom"/>
</dbReference>
<dbReference type="SMART" id="SM00326">
    <property type="entry name" value="SH3"/>
    <property type="match status" value="1"/>
</dbReference>
<protein>
    <recommendedName>
        <fullName evidence="13">Signal transducing adapter molecule 1</fullName>
    </recommendedName>
</protein>
<dbReference type="InterPro" id="IPR050670">
    <property type="entry name" value="STAM"/>
</dbReference>
<evidence type="ECO:0000256" key="4">
    <source>
        <dbReference type="ARBA" id="ARBA00022448"/>
    </source>
</evidence>
<evidence type="ECO:0000256" key="2">
    <source>
        <dbReference type="ARBA" id="ARBA00009666"/>
    </source>
</evidence>
<evidence type="ECO:0000256" key="8">
    <source>
        <dbReference type="SAM" id="MobiDB-lite"/>
    </source>
</evidence>
<reference evidence="11 12" key="1">
    <citation type="submission" date="2024-10" db="EMBL/GenBank/DDBJ databases">
        <authorList>
            <person name="Kim D."/>
        </authorList>
    </citation>
    <scope>NUCLEOTIDE SEQUENCE [LARGE SCALE GENOMIC DNA]</scope>
    <source>
        <strain evidence="11">BH-2024</strain>
    </source>
</reference>
<dbReference type="Pfam" id="PF00018">
    <property type="entry name" value="SH3_1"/>
    <property type="match status" value="1"/>
</dbReference>
<proteinExistence type="inferred from homology"/>
<comment type="subcellular location">
    <subcellularLocation>
        <location evidence="1">Endosome</location>
    </subcellularLocation>
</comment>
<feature type="compositionally biased region" description="Low complexity" evidence="8">
    <location>
        <begin position="429"/>
        <end position="445"/>
    </location>
</feature>
<evidence type="ECO:0000256" key="6">
    <source>
        <dbReference type="ARBA" id="ARBA00022927"/>
    </source>
</evidence>
<evidence type="ECO:0008006" key="13">
    <source>
        <dbReference type="Google" id="ProtNLM"/>
    </source>
</evidence>
<evidence type="ECO:0000313" key="11">
    <source>
        <dbReference type="EMBL" id="KAL3121810.1"/>
    </source>
</evidence>
<dbReference type="PROSITE" id="PS50002">
    <property type="entry name" value="SH3"/>
    <property type="match status" value="1"/>
</dbReference>
<keyword evidence="12" id="KW-1185">Reference proteome</keyword>
<dbReference type="PRINTS" id="PR00452">
    <property type="entry name" value="SH3DOMAIN"/>
</dbReference>
<feature type="domain" description="SH3" evidence="9">
    <location>
        <begin position="225"/>
        <end position="287"/>
    </location>
</feature>
<feature type="region of interest" description="Disordered" evidence="8">
    <location>
        <begin position="400"/>
        <end position="419"/>
    </location>
</feature>
<dbReference type="InterPro" id="IPR001452">
    <property type="entry name" value="SH3_domain"/>
</dbReference>
<keyword evidence="6" id="KW-0653">Protein transport</keyword>
<dbReference type="Pfam" id="PF00790">
    <property type="entry name" value="VHS"/>
    <property type="match status" value="1"/>
</dbReference>
<sequence>MPIFGDPSSPYDEAVEKATAETMTNENWTLMFDICDRVAAEGPRACKQCLLSVRKRLNHRDPHVVLLALSLLDCLWNNCGTHFRREVSSKDFVGELNYKCTNSNRVVAERARSLVKKWAENECSKDSSLSLVESLYRDLRDQGLNFELDSTTNNHCQKKKAIVSNDPNVVSSEQEEADIAKAIALSLKEGGKQQQSSQNFYPSAVVGTIPTRFCQMPINPTAQKSQCKKVKALYDFEAAEDNELSFLAGELIIVHDDSDQNWWRGSTERGGGASGLFPASFVTEDCDSGQISNGTERNGDRTEAVETAVVPKVQIDETVLLKCIELLEKCDPGADPSSDPAELPFLEQMAKAQAPLIDQKLVKIDKQLSMLAEVDIAIREVLTAYDTAVQRVPMPFSPPAGPLASSAPPPVSFASTASVPSVNTPSFPTQWTMNGQWQQQQNQNQ</sequence>
<dbReference type="PANTHER" id="PTHR45929">
    <property type="entry name" value="JAK PATHWAY SIGNAL TRANSDUCTION ADAPTOR MOLECULE"/>
    <property type="match status" value="1"/>
</dbReference>
<dbReference type="Pfam" id="PF02809">
    <property type="entry name" value="UIM"/>
    <property type="match status" value="1"/>
</dbReference>
<dbReference type="SUPFAM" id="SSF50044">
    <property type="entry name" value="SH3-domain"/>
    <property type="match status" value="1"/>
</dbReference>
<comment type="caution">
    <text evidence="11">The sequence shown here is derived from an EMBL/GenBank/DDBJ whole genome shotgun (WGS) entry which is preliminary data.</text>
</comment>
<dbReference type="PROSITE" id="PS50179">
    <property type="entry name" value="VHS"/>
    <property type="match status" value="1"/>
</dbReference>
<dbReference type="Gene3D" id="2.30.30.40">
    <property type="entry name" value="SH3 Domains"/>
    <property type="match status" value="1"/>
</dbReference>
<dbReference type="InterPro" id="IPR008942">
    <property type="entry name" value="ENTH_VHS"/>
</dbReference>
<dbReference type="SUPFAM" id="SSF48464">
    <property type="entry name" value="ENTH/VHS domain"/>
    <property type="match status" value="1"/>
</dbReference>
<dbReference type="EMBL" id="JBICBT010000177">
    <property type="protein sequence ID" value="KAL3121810.1"/>
    <property type="molecule type" value="Genomic_DNA"/>
</dbReference>
<dbReference type="PROSITE" id="PS50330">
    <property type="entry name" value="UIM"/>
    <property type="match status" value="1"/>
</dbReference>